<proteinExistence type="predicted"/>
<reference evidence="1 2" key="1">
    <citation type="submission" date="2016-01" db="EMBL/GenBank/DDBJ databases">
        <title>Investigation of taxonomic status of Bacillus aminovorans.</title>
        <authorList>
            <person name="Verma A."/>
            <person name="Pal Y."/>
            <person name="Krishnamurthi S."/>
        </authorList>
    </citation>
    <scope>NUCLEOTIDE SEQUENCE [LARGE SCALE GENOMIC DNA]</scope>
    <source>
        <strain evidence="1 2">DSM 4337</strain>
    </source>
</reference>
<dbReference type="OrthoDB" id="573695at2"/>
<protein>
    <submittedName>
        <fullName evidence="1">Uncharacterized protein</fullName>
    </submittedName>
</protein>
<accession>A0A177KTE8</accession>
<gene>
    <name evidence="1" type="ORF">AWH48_19970</name>
</gene>
<dbReference type="RefSeq" id="WP_018391889.1">
    <property type="nucleotide sequence ID" value="NZ_LQWZ01000021.1"/>
</dbReference>
<dbReference type="EMBL" id="LQWZ01000021">
    <property type="protein sequence ID" value="OAH56643.1"/>
    <property type="molecule type" value="Genomic_DNA"/>
</dbReference>
<name>A0A177KTE8_9BACI</name>
<comment type="caution">
    <text evidence="1">The sequence shown here is derived from an EMBL/GenBank/DDBJ whole genome shotgun (WGS) entry which is preliminary data.</text>
</comment>
<evidence type="ECO:0000313" key="1">
    <source>
        <dbReference type="EMBL" id="OAH56643.1"/>
    </source>
</evidence>
<organism evidence="1 2">
    <name type="scientific">Domibacillus aminovorans</name>
    <dbReference type="NCBI Taxonomy" id="29332"/>
    <lineage>
        <taxon>Bacteria</taxon>
        <taxon>Bacillati</taxon>
        <taxon>Bacillota</taxon>
        <taxon>Bacilli</taxon>
        <taxon>Bacillales</taxon>
        <taxon>Bacillaceae</taxon>
        <taxon>Domibacillus</taxon>
    </lineage>
</organism>
<dbReference type="AlphaFoldDB" id="A0A177KTE8"/>
<evidence type="ECO:0000313" key="2">
    <source>
        <dbReference type="Proteomes" id="UP000077271"/>
    </source>
</evidence>
<sequence>MTFDELRKNKPIVQWVEEDEDGDFFTEENISATNKDLDTYIESLKELGDQPTEEEIQGF</sequence>
<dbReference type="Proteomes" id="UP000077271">
    <property type="component" value="Unassembled WGS sequence"/>
</dbReference>